<dbReference type="CDD" id="cd00680">
    <property type="entry name" value="RHO_alpha_C"/>
    <property type="match status" value="1"/>
</dbReference>
<dbReference type="PRINTS" id="PR00090">
    <property type="entry name" value="RNGDIOXGNASE"/>
</dbReference>
<dbReference type="CDD" id="cd03469">
    <property type="entry name" value="Rieske_RO_Alpha_N"/>
    <property type="match status" value="1"/>
</dbReference>
<evidence type="ECO:0000256" key="1">
    <source>
        <dbReference type="ARBA" id="ARBA00001962"/>
    </source>
</evidence>
<evidence type="ECO:0000256" key="7">
    <source>
        <dbReference type="ARBA" id="ARBA00023014"/>
    </source>
</evidence>
<dbReference type="Pfam" id="PF00848">
    <property type="entry name" value="Ring_hydroxyl_A"/>
    <property type="match status" value="1"/>
</dbReference>
<dbReference type="InterPro" id="IPR017941">
    <property type="entry name" value="Rieske_2Fe-2S"/>
</dbReference>
<feature type="domain" description="Rieske" evidence="8">
    <location>
        <begin position="39"/>
        <end position="139"/>
    </location>
</feature>
<dbReference type="GO" id="GO:0051213">
    <property type="term" value="F:dioxygenase activity"/>
    <property type="evidence" value="ECO:0007669"/>
    <property type="project" value="UniProtKB-KW"/>
</dbReference>
<proteinExistence type="inferred from homology"/>
<dbReference type="InterPro" id="IPR015879">
    <property type="entry name" value="Ring_hydroxy_dOase_asu_C_dom"/>
</dbReference>
<dbReference type="KEGG" id="nst:Nstercoris_00105"/>
<evidence type="ECO:0000313" key="10">
    <source>
        <dbReference type="Proteomes" id="UP000316473"/>
    </source>
</evidence>
<dbReference type="Proteomes" id="UP000316473">
    <property type="component" value="Chromosome"/>
</dbReference>
<dbReference type="EMBL" id="AP019755">
    <property type="protein sequence ID" value="BBL33879.1"/>
    <property type="molecule type" value="Genomic_DNA"/>
</dbReference>
<evidence type="ECO:0000256" key="4">
    <source>
        <dbReference type="ARBA" id="ARBA00022723"/>
    </source>
</evidence>
<dbReference type="PROSITE" id="PS51296">
    <property type="entry name" value="RIESKE"/>
    <property type="match status" value="1"/>
</dbReference>
<keyword evidence="7" id="KW-0411">Iron-sulfur</keyword>
<evidence type="ECO:0000256" key="6">
    <source>
        <dbReference type="ARBA" id="ARBA00023004"/>
    </source>
</evidence>
<dbReference type="SUPFAM" id="SSF50022">
    <property type="entry name" value="ISP domain"/>
    <property type="match status" value="1"/>
</dbReference>
<dbReference type="GO" id="GO:0051537">
    <property type="term" value="F:2 iron, 2 sulfur cluster binding"/>
    <property type="evidence" value="ECO:0007669"/>
    <property type="project" value="UniProtKB-KW"/>
</dbReference>
<dbReference type="Gene3D" id="2.102.10.10">
    <property type="entry name" value="Rieske [2Fe-2S] iron-sulphur domain"/>
    <property type="match status" value="1"/>
</dbReference>
<dbReference type="PANTHER" id="PTHR43756:SF5">
    <property type="entry name" value="CHOLINE MONOOXYGENASE, CHLOROPLASTIC"/>
    <property type="match status" value="1"/>
</dbReference>
<dbReference type="InterPro" id="IPR036922">
    <property type="entry name" value="Rieske_2Fe-2S_sf"/>
</dbReference>
<keyword evidence="6" id="KW-0408">Iron</keyword>
<gene>
    <name evidence="9" type="ORF">Nstercoris_00105</name>
</gene>
<sequence>MPGFVYSSDTTHPQLSIDWYWDPQIYELEKQLLFSQGPGYVGHELMVPEMGDYYVLAAQNNAKVLVRNENGVELLSNVCRHRQAILLEECGNARNIVCPLHRWTYAMDGKLLGAPHFDKNPCLNLGKTALQHWKGLIFSGERNVNQDLASMKEYSELDFAGYVLDSVQVEHYQCNWKTFIEVYLEDYHVDPFHPGLGHFVDTKQLEWDFGDWYSVQTVGVNPDFERAGSDIYQKWHAQVLQHNQQQTLRYGAIWLLYFPNVMVEWYPNTLVVSTIVPTGIEQCMNVVEFYYPEEIALFEREFVEREQAAYQETAKEDDEICRRMTEGRRALYQQGINEFGPYQIPMEAGMEHFHRFLQREIGRHLA</sequence>
<keyword evidence="10" id="KW-1185">Reference proteome</keyword>
<dbReference type="PANTHER" id="PTHR43756">
    <property type="entry name" value="CHOLINE MONOOXYGENASE, CHLOROPLASTIC"/>
    <property type="match status" value="1"/>
</dbReference>
<evidence type="ECO:0000256" key="2">
    <source>
        <dbReference type="ARBA" id="ARBA00008751"/>
    </source>
</evidence>
<evidence type="ECO:0000313" key="9">
    <source>
        <dbReference type="EMBL" id="BBL33879.1"/>
    </source>
</evidence>
<keyword evidence="3" id="KW-0001">2Fe-2S</keyword>
<name>A0A4Y1YJF9_9PROT</name>
<evidence type="ECO:0000259" key="8">
    <source>
        <dbReference type="PROSITE" id="PS51296"/>
    </source>
</evidence>
<evidence type="ECO:0000256" key="5">
    <source>
        <dbReference type="ARBA" id="ARBA00023002"/>
    </source>
</evidence>
<dbReference type="InterPro" id="IPR001663">
    <property type="entry name" value="Rng_hydr_dOase-A"/>
</dbReference>
<organism evidence="9 10">
    <name type="scientific">Nitrosomonas stercoris</name>
    <dbReference type="NCBI Taxonomy" id="1444684"/>
    <lineage>
        <taxon>Bacteria</taxon>
        <taxon>Pseudomonadati</taxon>
        <taxon>Pseudomonadota</taxon>
        <taxon>Betaproteobacteria</taxon>
        <taxon>Nitrosomonadales</taxon>
        <taxon>Nitrosomonadaceae</taxon>
        <taxon>Nitrosomonas</taxon>
    </lineage>
</organism>
<reference evidence="9 10" key="1">
    <citation type="submission" date="2019-06" db="EMBL/GenBank/DDBJ databases">
        <title>Nitrosomonas stercoris KYUHI-S whole genome shotgun sequence.</title>
        <authorList>
            <person name="Nakagawa T."/>
            <person name="Tsuchiya Y."/>
            <person name="Takahashi R."/>
        </authorList>
    </citation>
    <scope>NUCLEOTIDE SEQUENCE [LARGE SCALE GENOMIC DNA]</scope>
    <source>
        <strain evidence="9 10">KYUHI-S</strain>
    </source>
</reference>
<comment type="similarity">
    <text evidence="2">Belongs to the bacterial ring-hydroxylating dioxygenase alpha subunit family.</text>
</comment>
<dbReference type="Pfam" id="PF00355">
    <property type="entry name" value="Rieske"/>
    <property type="match status" value="1"/>
</dbReference>
<comment type="cofactor">
    <cofactor evidence="1">
        <name>Fe cation</name>
        <dbReference type="ChEBI" id="CHEBI:24875"/>
    </cofactor>
</comment>
<accession>A0A4Y1YJF9</accession>
<keyword evidence="9" id="KW-0223">Dioxygenase</keyword>
<dbReference type="GO" id="GO:0005506">
    <property type="term" value="F:iron ion binding"/>
    <property type="evidence" value="ECO:0007669"/>
    <property type="project" value="InterPro"/>
</dbReference>
<protein>
    <submittedName>
        <fullName evidence="9">3-phenylpropionatecinnamic acid dioxygenase</fullName>
    </submittedName>
</protein>
<dbReference type="Gene3D" id="3.90.380.10">
    <property type="entry name" value="Naphthalene 1,2-dioxygenase Alpha Subunit, Chain A, domain 1"/>
    <property type="match status" value="1"/>
</dbReference>
<keyword evidence="5" id="KW-0560">Oxidoreductase</keyword>
<keyword evidence="4" id="KW-0479">Metal-binding</keyword>
<dbReference type="AlphaFoldDB" id="A0A4Y1YJF9"/>
<dbReference type="SUPFAM" id="SSF55961">
    <property type="entry name" value="Bet v1-like"/>
    <property type="match status" value="1"/>
</dbReference>
<evidence type="ECO:0000256" key="3">
    <source>
        <dbReference type="ARBA" id="ARBA00022714"/>
    </source>
</evidence>